<dbReference type="Pfam" id="PF02585">
    <property type="entry name" value="PIG-L"/>
    <property type="match status" value="1"/>
</dbReference>
<dbReference type="Proteomes" id="UP000179233">
    <property type="component" value="Unassembled WGS sequence"/>
</dbReference>
<dbReference type="Gene3D" id="3.40.50.10320">
    <property type="entry name" value="LmbE-like"/>
    <property type="match status" value="1"/>
</dbReference>
<protein>
    <recommendedName>
        <fullName evidence="3">GlcNAc-PI de-N-acetylase</fullName>
    </recommendedName>
</protein>
<gene>
    <name evidence="1" type="ORF">A2786_03935</name>
</gene>
<reference evidence="1 2" key="1">
    <citation type="journal article" date="2016" name="Nat. Commun.">
        <title>Thousands of microbial genomes shed light on interconnected biogeochemical processes in an aquifer system.</title>
        <authorList>
            <person name="Anantharaman K."/>
            <person name="Brown C.T."/>
            <person name="Hug L.A."/>
            <person name="Sharon I."/>
            <person name="Castelle C.J."/>
            <person name="Probst A.J."/>
            <person name="Thomas B.C."/>
            <person name="Singh A."/>
            <person name="Wilkins M.J."/>
            <person name="Karaoz U."/>
            <person name="Brodie E.L."/>
            <person name="Williams K.H."/>
            <person name="Hubbard S.S."/>
            <person name="Banfield J.F."/>
        </authorList>
    </citation>
    <scope>NUCLEOTIDE SEQUENCE [LARGE SCALE GENOMIC DNA]</scope>
</reference>
<sequence>MAVRKQTTLDLSKQRLLIIAPHPDDEVIGCGGLMVRVKEEGGKVYVLIMTVGDTNDFSKTGYSSQKERMKEIDDVANYFRLDGCHVALGGNSNHLRLDQQAQLDLISIIERGTPVSIETVKPTMILFPQLTSYNQDHRAATRAAFAACRPASRRYKSLPKLILSYEEAADQWSLEHLPPVNFFVGISARHLHKKISGLRLYQSQWRARANPRSAKALAGLAALRGAQTGVNLAEAFFCQRFLA</sequence>
<evidence type="ECO:0000313" key="2">
    <source>
        <dbReference type="Proteomes" id="UP000179233"/>
    </source>
</evidence>
<dbReference type="InterPro" id="IPR024078">
    <property type="entry name" value="LmbE-like_dom_sf"/>
</dbReference>
<comment type="caution">
    <text evidence="1">The sequence shown here is derived from an EMBL/GenBank/DDBJ whole genome shotgun (WGS) entry which is preliminary data.</text>
</comment>
<dbReference type="PANTHER" id="PTHR12993">
    <property type="entry name" value="N-ACETYLGLUCOSAMINYL-PHOSPHATIDYLINOSITOL DE-N-ACETYLASE-RELATED"/>
    <property type="match status" value="1"/>
</dbReference>
<dbReference type="AlphaFoldDB" id="A0A1G1VT81"/>
<organism evidence="1 2">
    <name type="scientific">Candidatus Chisholmbacteria bacterium RIFCSPHIGHO2_01_FULL_52_32</name>
    <dbReference type="NCBI Taxonomy" id="1797591"/>
    <lineage>
        <taxon>Bacteria</taxon>
        <taxon>Candidatus Chisholmiibacteriota</taxon>
    </lineage>
</organism>
<proteinExistence type="predicted"/>
<name>A0A1G1VT81_9BACT</name>
<dbReference type="InterPro" id="IPR003737">
    <property type="entry name" value="GlcNAc_PI_deacetylase-related"/>
</dbReference>
<dbReference type="SUPFAM" id="SSF102588">
    <property type="entry name" value="LmbE-like"/>
    <property type="match status" value="1"/>
</dbReference>
<dbReference type="GO" id="GO:0016811">
    <property type="term" value="F:hydrolase activity, acting on carbon-nitrogen (but not peptide) bonds, in linear amides"/>
    <property type="evidence" value="ECO:0007669"/>
    <property type="project" value="TreeGrafter"/>
</dbReference>
<dbReference type="EMBL" id="MHCJ01000003">
    <property type="protein sequence ID" value="OGY18621.1"/>
    <property type="molecule type" value="Genomic_DNA"/>
</dbReference>
<evidence type="ECO:0000313" key="1">
    <source>
        <dbReference type="EMBL" id="OGY18621.1"/>
    </source>
</evidence>
<dbReference type="PANTHER" id="PTHR12993:SF11">
    <property type="entry name" value="N-ACETYLGLUCOSAMINYL-PHOSPHATIDYLINOSITOL DE-N-ACETYLASE"/>
    <property type="match status" value="1"/>
</dbReference>
<accession>A0A1G1VT81</accession>
<evidence type="ECO:0008006" key="3">
    <source>
        <dbReference type="Google" id="ProtNLM"/>
    </source>
</evidence>